<evidence type="ECO:0000256" key="1">
    <source>
        <dbReference type="ARBA" id="ARBA00004141"/>
    </source>
</evidence>
<feature type="transmembrane region" description="Helical" evidence="6">
    <location>
        <begin position="54"/>
        <end position="71"/>
    </location>
</feature>
<dbReference type="GO" id="GO:0016020">
    <property type="term" value="C:membrane"/>
    <property type="evidence" value="ECO:0007669"/>
    <property type="project" value="UniProtKB-SubCell"/>
</dbReference>
<keyword evidence="3 6" id="KW-0812">Transmembrane</keyword>
<comment type="caution">
    <text evidence="7">The sequence shown here is derived from an EMBL/GenBank/DDBJ whole genome shotgun (WGS) entry which is preliminary data.</text>
</comment>
<feature type="transmembrane region" description="Helical" evidence="6">
    <location>
        <begin position="31"/>
        <end position="47"/>
    </location>
</feature>
<evidence type="ECO:0000256" key="2">
    <source>
        <dbReference type="ARBA" id="ARBA00007375"/>
    </source>
</evidence>
<feature type="transmembrane region" description="Helical" evidence="6">
    <location>
        <begin position="77"/>
        <end position="97"/>
    </location>
</feature>
<feature type="transmembrane region" description="Helical" evidence="6">
    <location>
        <begin position="104"/>
        <end position="123"/>
    </location>
</feature>
<dbReference type="OrthoDB" id="1361010at2"/>
<reference evidence="7 8" key="1">
    <citation type="submission" date="2018-06" db="EMBL/GenBank/DDBJ databases">
        <title>Genomic Encyclopedia of Type Strains, Phase III (KMG-III): the genomes of soil and plant-associated and newly described type strains.</title>
        <authorList>
            <person name="Whitman W."/>
        </authorList>
    </citation>
    <scope>NUCLEOTIDE SEQUENCE [LARGE SCALE GENOMIC DNA]</scope>
    <source>
        <strain evidence="7 8">CGMCC 1.12504</strain>
    </source>
</reference>
<proteinExistence type="inferred from homology"/>
<dbReference type="Proteomes" id="UP000249518">
    <property type="component" value="Unassembled WGS sequence"/>
</dbReference>
<protein>
    <submittedName>
        <fullName evidence="7">YhhN-like protein</fullName>
    </submittedName>
</protein>
<dbReference type="Pfam" id="PF07947">
    <property type="entry name" value="YhhN"/>
    <property type="match status" value="1"/>
</dbReference>
<keyword evidence="8" id="KW-1185">Reference proteome</keyword>
<feature type="transmembrane region" description="Helical" evidence="6">
    <location>
        <begin position="194"/>
        <end position="214"/>
    </location>
</feature>
<comment type="subcellular location">
    <subcellularLocation>
        <location evidence="1">Membrane</location>
        <topology evidence="1">Multi-pass membrane protein</topology>
    </subcellularLocation>
</comment>
<dbReference type="InterPro" id="IPR012506">
    <property type="entry name" value="TMEM86B-like"/>
</dbReference>
<keyword evidence="4 6" id="KW-1133">Transmembrane helix</keyword>
<evidence type="ECO:0000256" key="6">
    <source>
        <dbReference type="SAM" id="Phobius"/>
    </source>
</evidence>
<evidence type="ECO:0000313" key="7">
    <source>
        <dbReference type="EMBL" id="RAR49046.1"/>
    </source>
</evidence>
<evidence type="ECO:0000256" key="5">
    <source>
        <dbReference type="ARBA" id="ARBA00023136"/>
    </source>
</evidence>
<evidence type="ECO:0000256" key="4">
    <source>
        <dbReference type="ARBA" id="ARBA00022989"/>
    </source>
</evidence>
<organism evidence="7 8">
    <name type="scientific">Flavobacterium lacus</name>
    <dbReference type="NCBI Taxonomy" id="1353778"/>
    <lineage>
        <taxon>Bacteria</taxon>
        <taxon>Pseudomonadati</taxon>
        <taxon>Bacteroidota</taxon>
        <taxon>Flavobacteriia</taxon>
        <taxon>Flavobacteriales</taxon>
        <taxon>Flavobacteriaceae</taxon>
        <taxon>Flavobacterium</taxon>
    </lineage>
</organism>
<dbReference type="RefSeq" id="WP_112085499.1">
    <property type="nucleotide sequence ID" value="NZ_QLSV01000004.1"/>
</dbReference>
<accession>A0A328WV97</accession>
<evidence type="ECO:0000256" key="3">
    <source>
        <dbReference type="ARBA" id="ARBA00022692"/>
    </source>
</evidence>
<keyword evidence="5 6" id="KW-0472">Membrane</keyword>
<name>A0A328WV97_9FLAO</name>
<gene>
    <name evidence="7" type="ORF">B0I10_104187</name>
</gene>
<dbReference type="EMBL" id="QLSV01000004">
    <property type="protein sequence ID" value="RAR49046.1"/>
    <property type="molecule type" value="Genomic_DNA"/>
</dbReference>
<feature type="transmembrane region" description="Helical" evidence="6">
    <location>
        <begin position="135"/>
        <end position="157"/>
    </location>
</feature>
<comment type="similarity">
    <text evidence="2">Belongs to the TMEM86 family.</text>
</comment>
<dbReference type="AlphaFoldDB" id="A0A328WV97"/>
<sequence>MNKVKVLTVVLFIIAFIEVIAEYFRIIPLIYVFKPLISIVLMLLYWLSSTKKETLFFLTITTSLITNVLFIPNDLKFIFVGLIIFVFHRLINIYYILKVMKTKDFIPVVLASVPFLIVFFYIFFDTDLLTKEVYYIMIIHNSLISLLGGIALSHYIMNDSSRSSWLLICVLSFVTLHFIIFIEKFYIELQIFRPIAMSLNAFAYYAFYRFILIIERSNSN</sequence>
<feature type="transmembrane region" description="Helical" evidence="6">
    <location>
        <begin position="164"/>
        <end position="182"/>
    </location>
</feature>
<evidence type="ECO:0000313" key="8">
    <source>
        <dbReference type="Proteomes" id="UP000249518"/>
    </source>
</evidence>